<reference evidence="3 4" key="1">
    <citation type="submission" date="2012-09" db="EMBL/GenBank/DDBJ databases">
        <title>Genome Sequence of Bacillus sp. DW5-4.</title>
        <authorList>
            <person name="Lai Q."/>
            <person name="Liu Y."/>
            <person name="Shao Z."/>
        </authorList>
    </citation>
    <scope>NUCLEOTIDE SEQUENCE [LARGE SCALE GENOMIC DNA]</scope>
    <source>
        <strain evidence="3 4">DW5-4</strain>
    </source>
</reference>
<keyword evidence="4" id="KW-1185">Reference proteome</keyword>
<dbReference type="InterPro" id="IPR000160">
    <property type="entry name" value="GGDEF_dom"/>
</dbReference>
<feature type="transmembrane region" description="Helical" evidence="1">
    <location>
        <begin position="37"/>
        <end position="56"/>
    </location>
</feature>
<sequence>MNRLFSNTYRLYYSLLLTFAGLILFMGYLNVHDAESFMIIALTFVVLGCGILFGILPALIFTLLILFFIGSVMFFTELGHTNPLFTNQTLQDVVIWGVALLFFAISAGNMHERIKTMRHTIEQQKQAIKQFVAIDSTTGFDNAERMKLELSEEMKRAERYKQPFVFILLHMHYAAEFKSLYGEKEMQHLFQQLSIKIRESVRETDKKFRLSEERMGLMLTHTPEENVSVVLDKLKDKLQTHVLLNGREVTLTFHVCHLTSSSAYRTPEQFLEELENEMMMNEL</sequence>
<dbReference type="EMBL" id="JOTP01000032">
    <property type="protein sequence ID" value="KEP25112.1"/>
    <property type="molecule type" value="Genomic_DNA"/>
</dbReference>
<evidence type="ECO:0000256" key="1">
    <source>
        <dbReference type="SAM" id="Phobius"/>
    </source>
</evidence>
<gene>
    <name evidence="3" type="ORF">BA70_12090</name>
</gene>
<name>A0A081L786_9BACI</name>
<dbReference type="SMART" id="SM00267">
    <property type="entry name" value="GGDEF"/>
    <property type="match status" value="1"/>
</dbReference>
<evidence type="ECO:0000313" key="4">
    <source>
        <dbReference type="Proteomes" id="UP000028091"/>
    </source>
</evidence>
<evidence type="ECO:0000313" key="3">
    <source>
        <dbReference type="EMBL" id="KEP25112.1"/>
    </source>
</evidence>
<feature type="transmembrane region" description="Helical" evidence="1">
    <location>
        <begin position="12"/>
        <end position="31"/>
    </location>
</feature>
<keyword evidence="1" id="KW-1133">Transmembrane helix</keyword>
<dbReference type="PROSITE" id="PS50887">
    <property type="entry name" value="GGDEF"/>
    <property type="match status" value="1"/>
</dbReference>
<dbReference type="Pfam" id="PF00990">
    <property type="entry name" value="GGDEF"/>
    <property type="match status" value="1"/>
</dbReference>
<evidence type="ECO:0000259" key="2">
    <source>
        <dbReference type="PROSITE" id="PS50887"/>
    </source>
</evidence>
<dbReference type="OrthoDB" id="2356833at2"/>
<comment type="caution">
    <text evidence="3">The sequence shown here is derived from an EMBL/GenBank/DDBJ whole genome shotgun (WGS) entry which is preliminary data.</text>
</comment>
<feature type="domain" description="GGDEF" evidence="2">
    <location>
        <begin position="162"/>
        <end position="283"/>
    </location>
</feature>
<dbReference type="AlphaFoldDB" id="A0A081L786"/>
<dbReference type="eggNOG" id="COG3706">
    <property type="taxonomic scope" value="Bacteria"/>
</dbReference>
<proteinExistence type="predicted"/>
<dbReference type="InterPro" id="IPR043128">
    <property type="entry name" value="Rev_trsase/Diguanyl_cyclase"/>
</dbReference>
<dbReference type="Proteomes" id="UP000028091">
    <property type="component" value="Unassembled WGS sequence"/>
</dbReference>
<keyword evidence="1" id="KW-0812">Transmembrane</keyword>
<dbReference type="InterPro" id="IPR029787">
    <property type="entry name" value="Nucleotide_cyclase"/>
</dbReference>
<organism evidence="3 4">
    <name type="scientific">Bacillus zhangzhouensis</name>
    <dbReference type="NCBI Taxonomy" id="1178540"/>
    <lineage>
        <taxon>Bacteria</taxon>
        <taxon>Bacillati</taxon>
        <taxon>Bacillota</taxon>
        <taxon>Bacilli</taxon>
        <taxon>Bacillales</taxon>
        <taxon>Bacillaceae</taxon>
        <taxon>Bacillus</taxon>
    </lineage>
</organism>
<keyword evidence="1" id="KW-0472">Membrane</keyword>
<dbReference type="Gene3D" id="3.30.70.270">
    <property type="match status" value="1"/>
</dbReference>
<accession>A0A081L786</accession>
<dbReference type="SUPFAM" id="SSF55073">
    <property type="entry name" value="Nucleotide cyclase"/>
    <property type="match status" value="1"/>
</dbReference>
<dbReference type="RefSeq" id="WP_034324737.1">
    <property type="nucleotide sequence ID" value="NZ_JAVIKA010000010.1"/>
</dbReference>
<feature type="transmembrane region" description="Helical" evidence="1">
    <location>
        <begin position="93"/>
        <end position="110"/>
    </location>
</feature>
<protein>
    <submittedName>
        <fullName evidence="3">Membrane protein</fullName>
    </submittedName>
</protein>